<dbReference type="Proteomes" id="UP000321199">
    <property type="component" value="Chromosome"/>
</dbReference>
<gene>
    <name evidence="2" type="ORF">FOZ74_13490</name>
</gene>
<proteinExistence type="predicted"/>
<evidence type="ECO:0008006" key="4">
    <source>
        <dbReference type="Google" id="ProtNLM"/>
    </source>
</evidence>
<protein>
    <recommendedName>
        <fullName evidence="4">NERD domain-containing protein</fullName>
    </recommendedName>
</protein>
<organism evidence="2 3">
    <name type="scientific">Comamonas flocculans</name>
    <dbReference type="NCBI Taxonomy" id="2597701"/>
    <lineage>
        <taxon>Bacteria</taxon>
        <taxon>Pseudomonadati</taxon>
        <taxon>Pseudomonadota</taxon>
        <taxon>Betaproteobacteria</taxon>
        <taxon>Burkholderiales</taxon>
        <taxon>Comamonadaceae</taxon>
        <taxon>Comamonas</taxon>
    </lineage>
</organism>
<evidence type="ECO:0000313" key="3">
    <source>
        <dbReference type="Proteomes" id="UP000321199"/>
    </source>
</evidence>
<accession>A0A5B8RYU2</accession>
<evidence type="ECO:0000313" key="2">
    <source>
        <dbReference type="EMBL" id="QEA13954.1"/>
    </source>
</evidence>
<evidence type="ECO:0000256" key="1">
    <source>
        <dbReference type="SAM" id="Coils"/>
    </source>
</evidence>
<dbReference type="KEGG" id="cof:FOZ74_13490"/>
<keyword evidence="1" id="KW-0175">Coiled coil</keyword>
<dbReference type="RefSeq" id="WP_146913538.1">
    <property type="nucleotide sequence ID" value="NZ_CP042344.1"/>
</dbReference>
<dbReference type="AlphaFoldDB" id="A0A5B8RYU2"/>
<sequence length="737" mass="82777">MIGAYYDTVFNAAQGQGLSIETAADHAATSFLDGKPSGQGKRKCSAADRHAAFWSSHFLRALPAQAWQQESLSLALARYLGQDRVACPEIVAHVAMLAPDVLQQAARHAGLVLRQASPRWLEIEALADSQPGDFSEFVQVFRIFKEAHQLRLDEVEHLREPLAKLTPLDLLAYTSLYAFEHLLPDLLEGGSAPDTQETWDAVEDILTWKLATCDAASLRLTDTTIAASLRQHLTPFLFPSLEAPGPRHDLYAGFTALLDAQIELNAFINRSAEAFSYDGGIRFVRQGERLEIMEVDAQARAAWRSDGDKLNRLHQYWLYRGMDALMASHDLLALVSPAHLEANLQAFAKAMGTWLRLQEVYGIAEQVRTEAGSAVDVFRALLATELMTAFYIEDFLRPYHQHLQQLGHPWLTLGRLAFGGLLQSDMQNRFPITWSDRSAKIARITPWTATAEHPQGQARAAEAILDFWTSDWSALAERLREGDAALRPRWQERPVLKMGRHLFQLPWMMAMQNNATAAVNNLRRLGARRNEAREETRRIEARLGMLFEQRGFRVLVGHEFAAGMGDEEDAGEIDLLCALEGHLLVLELKSTYQRRSMKDAWMHRTSTLRKAGWQLHRKVPAVRHALQHDASLRQALALPPGAEPQITAWIVDTSIEWNHQAFRGFLKILLEEIQIALRDDRRWLNDPEGLFRTAGAGDVAMRTDTDAKPIDTLYPDGFSARKFIEVVESAAVWAAAA</sequence>
<feature type="coiled-coil region" evidence="1">
    <location>
        <begin position="515"/>
        <end position="542"/>
    </location>
</feature>
<reference evidence="2 3" key="1">
    <citation type="submission" date="2019-07" db="EMBL/GenBank/DDBJ databases">
        <title>Complete genome sequence of Comamonas sp. NLF 7-7 isolated from livestock.</title>
        <authorList>
            <person name="Kim D.H."/>
            <person name="Kim J.G."/>
        </authorList>
    </citation>
    <scope>NUCLEOTIDE SEQUENCE [LARGE SCALE GENOMIC DNA]</scope>
    <source>
        <strain evidence="2 3">NLF 7-7</strain>
    </source>
</reference>
<name>A0A5B8RYU2_9BURK</name>
<keyword evidence="3" id="KW-1185">Reference proteome</keyword>
<dbReference type="EMBL" id="CP042344">
    <property type="protein sequence ID" value="QEA13954.1"/>
    <property type="molecule type" value="Genomic_DNA"/>
</dbReference>
<dbReference type="OrthoDB" id="6110976at2"/>